<keyword evidence="5" id="KW-1185">Reference proteome</keyword>
<dbReference type="AlphaFoldDB" id="A0A0D7CTQ9"/>
<comment type="caution">
    <text evidence="4">The sequence shown here is derived from an EMBL/GenBank/DDBJ whole genome shotgun (WGS) entry which is preliminary data.</text>
</comment>
<protein>
    <submittedName>
        <fullName evidence="4">Transcriptional regulator</fullName>
    </submittedName>
</protein>
<evidence type="ECO:0000256" key="1">
    <source>
        <dbReference type="ARBA" id="ARBA00006754"/>
    </source>
</evidence>
<dbReference type="InterPro" id="IPR042070">
    <property type="entry name" value="PucR_C-HTH_sf"/>
</dbReference>
<name>A0A0D7CTQ9_9ACTN</name>
<dbReference type="Pfam" id="PF17853">
    <property type="entry name" value="GGDEF_2"/>
    <property type="match status" value="1"/>
</dbReference>
<evidence type="ECO:0000259" key="3">
    <source>
        <dbReference type="Pfam" id="PF17853"/>
    </source>
</evidence>
<dbReference type="Pfam" id="PF13556">
    <property type="entry name" value="HTH_30"/>
    <property type="match status" value="1"/>
</dbReference>
<dbReference type="InterPro" id="IPR041522">
    <property type="entry name" value="CdaR_GGDEF"/>
</dbReference>
<gene>
    <name evidence="4" type="ORF">SNA_01350</name>
</gene>
<comment type="similarity">
    <text evidence="1">Belongs to the CdaR family.</text>
</comment>
<dbReference type="PATRIC" id="fig|1240678.4.peg.295"/>
<feature type="domain" description="PucR C-terminal helix-turn-helix" evidence="2">
    <location>
        <begin position="461"/>
        <end position="519"/>
    </location>
</feature>
<dbReference type="PANTHER" id="PTHR33744:SF17">
    <property type="entry name" value="CONSERVED PROTEIN"/>
    <property type="match status" value="1"/>
</dbReference>
<evidence type="ECO:0000313" key="4">
    <source>
        <dbReference type="EMBL" id="KIZ19220.1"/>
    </source>
</evidence>
<evidence type="ECO:0000313" key="5">
    <source>
        <dbReference type="Proteomes" id="UP000032458"/>
    </source>
</evidence>
<dbReference type="InterPro" id="IPR051448">
    <property type="entry name" value="CdaR-like_regulators"/>
</dbReference>
<sequence length="528" mass="55809">MSLGEPLVELQAAPAGLDVEILEVALLDPEDEPAASAGALVLAIGARGRAAFPALRAAGRDGAAAVAVKLDAPGQAAALSETAVEAGVALLSVRRDARWEQVDAMARAALEDAPSGDSGEAGGEQDLFALAQTTAVLTGGIVSIEDTTTRVLAYSRAGDSDEVDDLRRLSILGWQSPEEYLARLREWGVFQRLRASDEVVHIDSHPELGIRRRLAVAIRSGERQLGIIWVQEGSTALTEHADQVLLGAARVAALHLVRRRRELSADLTLTRTLVAGLLEGATGPQPLATHLGLDAARPAAVLGFSYGGGEAAASELTRAEVSNLISVHTAARHRSSLVVQADLRTYVLLPQLPRSIDLGTLRGWGQEISEAAGRHLGLVLRGSVGCIVPGLGEVPESRREADRILDAMVRVGVATTVAALPDIQAEVLISELLALLGAHPELRDPRLTALVTHDSRSQGQLAESVLAYLNAFGDVRAAAAELHVHPNTLRYRLRRTEELTGLDLSRPDQRLLAMLQLRLAAAGRAVGG</sequence>
<feature type="domain" description="CdaR GGDEF-like" evidence="3">
    <location>
        <begin position="288"/>
        <end position="406"/>
    </location>
</feature>
<accession>A0A0D7CTQ9</accession>
<dbReference type="PANTHER" id="PTHR33744">
    <property type="entry name" value="CARBOHYDRATE DIACID REGULATOR"/>
    <property type="match status" value="1"/>
</dbReference>
<organism evidence="4 5">
    <name type="scientific">Streptomyces natalensis ATCC 27448</name>
    <dbReference type="NCBI Taxonomy" id="1240678"/>
    <lineage>
        <taxon>Bacteria</taxon>
        <taxon>Bacillati</taxon>
        <taxon>Actinomycetota</taxon>
        <taxon>Actinomycetes</taxon>
        <taxon>Kitasatosporales</taxon>
        <taxon>Streptomycetaceae</taxon>
        <taxon>Streptomyces</taxon>
    </lineage>
</organism>
<reference evidence="4 5" key="1">
    <citation type="submission" date="2014-09" db="EMBL/GenBank/DDBJ databases">
        <title>Draft genome sequence of Streptomyces natalensis ATCC 27448, producer of the antifungal pimaricin.</title>
        <authorList>
            <person name="Mendes M.V."/>
            <person name="Beites T."/>
            <person name="Pires S."/>
            <person name="Santos C.L."/>
            <person name="Moradas-Ferreira P."/>
        </authorList>
    </citation>
    <scope>NUCLEOTIDE SEQUENCE [LARGE SCALE GENOMIC DNA]</scope>
    <source>
        <strain evidence="4 5">ATCC 27448</strain>
    </source>
</reference>
<evidence type="ECO:0000259" key="2">
    <source>
        <dbReference type="Pfam" id="PF13556"/>
    </source>
</evidence>
<dbReference type="InterPro" id="IPR025736">
    <property type="entry name" value="PucR_C-HTH_dom"/>
</dbReference>
<proteinExistence type="inferred from homology"/>
<dbReference type="Proteomes" id="UP000032458">
    <property type="component" value="Unassembled WGS sequence"/>
</dbReference>
<dbReference type="EMBL" id="JRKI01000003">
    <property type="protein sequence ID" value="KIZ19220.1"/>
    <property type="molecule type" value="Genomic_DNA"/>
</dbReference>
<dbReference type="Gene3D" id="1.10.10.2840">
    <property type="entry name" value="PucR C-terminal helix-turn-helix domain"/>
    <property type="match status" value="1"/>
</dbReference>